<protein>
    <recommendedName>
        <fullName evidence="5">DUF2335 domain-containing protein</fullName>
    </recommendedName>
</protein>
<name>A0ABP9PMV8_9PSEU</name>
<feature type="region of interest" description="Disordered" evidence="1">
    <location>
        <begin position="1"/>
        <end position="21"/>
    </location>
</feature>
<keyword evidence="2" id="KW-1133">Transmembrane helix</keyword>
<feature type="transmembrane region" description="Helical" evidence="2">
    <location>
        <begin position="126"/>
        <end position="144"/>
    </location>
</feature>
<sequence>MPEQGNGSTRPDQRPTEHADLLGAESAASLADLAAQKLEPAQQQDLVATVVRNLDTPKQQKDAAVAAVNALATEQRAEVADGLLGTPDRKTRQTLWYIVVATLAAAIFIFGFMAFLLLYQGKAAEGPLALATTALGGVVGLVATSPGSGRSG</sequence>
<proteinExistence type="predicted"/>
<dbReference type="RefSeq" id="WP_185062840.1">
    <property type="nucleotide sequence ID" value="NZ_BAABJP010000004.1"/>
</dbReference>
<comment type="caution">
    <text evidence="3">The sequence shown here is derived from an EMBL/GenBank/DDBJ whole genome shotgun (WGS) entry which is preliminary data.</text>
</comment>
<keyword evidence="4" id="KW-1185">Reference proteome</keyword>
<keyword evidence="2" id="KW-0472">Membrane</keyword>
<evidence type="ECO:0000256" key="1">
    <source>
        <dbReference type="SAM" id="MobiDB-lite"/>
    </source>
</evidence>
<feature type="compositionally biased region" description="Polar residues" evidence="1">
    <location>
        <begin position="1"/>
        <end position="10"/>
    </location>
</feature>
<evidence type="ECO:0000313" key="4">
    <source>
        <dbReference type="Proteomes" id="UP001428817"/>
    </source>
</evidence>
<gene>
    <name evidence="3" type="ORF">GCM10023321_12920</name>
</gene>
<reference evidence="4" key="1">
    <citation type="journal article" date="2019" name="Int. J. Syst. Evol. Microbiol.">
        <title>The Global Catalogue of Microorganisms (GCM) 10K type strain sequencing project: providing services to taxonomists for standard genome sequencing and annotation.</title>
        <authorList>
            <consortium name="The Broad Institute Genomics Platform"/>
            <consortium name="The Broad Institute Genome Sequencing Center for Infectious Disease"/>
            <person name="Wu L."/>
            <person name="Ma J."/>
        </authorList>
    </citation>
    <scope>NUCLEOTIDE SEQUENCE [LARGE SCALE GENOMIC DNA]</scope>
    <source>
        <strain evidence="4">JCM 18303</strain>
    </source>
</reference>
<feature type="compositionally biased region" description="Basic and acidic residues" evidence="1">
    <location>
        <begin position="11"/>
        <end position="20"/>
    </location>
</feature>
<dbReference type="EMBL" id="BAABJP010000004">
    <property type="protein sequence ID" value="GAA5149290.1"/>
    <property type="molecule type" value="Genomic_DNA"/>
</dbReference>
<dbReference type="Proteomes" id="UP001428817">
    <property type="component" value="Unassembled WGS sequence"/>
</dbReference>
<feature type="transmembrane region" description="Helical" evidence="2">
    <location>
        <begin position="95"/>
        <end position="120"/>
    </location>
</feature>
<organism evidence="3 4">
    <name type="scientific">Pseudonocardia eucalypti</name>
    <dbReference type="NCBI Taxonomy" id="648755"/>
    <lineage>
        <taxon>Bacteria</taxon>
        <taxon>Bacillati</taxon>
        <taxon>Actinomycetota</taxon>
        <taxon>Actinomycetes</taxon>
        <taxon>Pseudonocardiales</taxon>
        <taxon>Pseudonocardiaceae</taxon>
        <taxon>Pseudonocardia</taxon>
    </lineage>
</organism>
<evidence type="ECO:0000256" key="2">
    <source>
        <dbReference type="SAM" id="Phobius"/>
    </source>
</evidence>
<evidence type="ECO:0008006" key="5">
    <source>
        <dbReference type="Google" id="ProtNLM"/>
    </source>
</evidence>
<evidence type="ECO:0000313" key="3">
    <source>
        <dbReference type="EMBL" id="GAA5149290.1"/>
    </source>
</evidence>
<keyword evidence="2" id="KW-0812">Transmembrane</keyword>
<accession>A0ABP9PMV8</accession>